<dbReference type="InterPro" id="IPR036188">
    <property type="entry name" value="FAD/NAD-bd_sf"/>
</dbReference>
<name>A0A3D8SF81_9HELO</name>
<dbReference type="InterPro" id="IPR025700">
    <property type="entry name" value="Lys/Orn_oxygenase"/>
</dbReference>
<dbReference type="Gene3D" id="3.50.50.60">
    <property type="entry name" value="FAD/NAD(P)-binding domain"/>
    <property type="match status" value="1"/>
</dbReference>
<keyword evidence="7" id="KW-0521">NADP</keyword>
<evidence type="ECO:0000256" key="6">
    <source>
        <dbReference type="ARBA" id="ARBA00022827"/>
    </source>
</evidence>
<dbReference type="OrthoDB" id="3519933at2759"/>
<dbReference type="PANTHER" id="PTHR42802">
    <property type="entry name" value="MONOOXYGENASE"/>
    <property type="match status" value="1"/>
</dbReference>
<comment type="catalytic activity">
    <reaction evidence="10">
        <text>L-ornithine + NADH + O2 = N(5)-hydroxy-L-ornithine + NAD(+) + H2O</text>
        <dbReference type="Rhea" id="RHEA:41512"/>
        <dbReference type="ChEBI" id="CHEBI:15377"/>
        <dbReference type="ChEBI" id="CHEBI:15379"/>
        <dbReference type="ChEBI" id="CHEBI:46911"/>
        <dbReference type="ChEBI" id="CHEBI:57540"/>
        <dbReference type="ChEBI" id="CHEBI:57945"/>
        <dbReference type="ChEBI" id="CHEBI:78275"/>
        <dbReference type="EC" id="1.14.13.196"/>
    </reaction>
</comment>
<evidence type="ECO:0000256" key="2">
    <source>
        <dbReference type="ARBA" id="ARBA00004924"/>
    </source>
</evidence>
<evidence type="ECO:0000256" key="7">
    <source>
        <dbReference type="ARBA" id="ARBA00022857"/>
    </source>
</evidence>
<comment type="catalytic activity">
    <reaction evidence="9">
        <text>L-ornithine + NADPH + O2 = N(5)-hydroxy-L-ornithine + NADP(+) + H2O</text>
        <dbReference type="Rhea" id="RHEA:41508"/>
        <dbReference type="ChEBI" id="CHEBI:15377"/>
        <dbReference type="ChEBI" id="CHEBI:15379"/>
        <dbReference type="ChEBI" id="CHEBI:46911"/>
        <dbReference type="ChEBI" id="CHEBI:57783"/>
        <dbReference type="ChEBI" id="CHEBI:58349"/>
        <dbReference type="ChEBI" id="CHEBI:78275"/>
        <dbReference type="EC" id="1.14.13.196"/>
    </reaction>
</comment>
<evidence type="ECO:0000256" key="5">
    <source>
        <dbReference type="ARBA" id="ARBA00022630"/>
    </source>
</evidence>
<evidence type="ECO:0000256" key="11">
    <source>
        <dbReference type="SAM" id="MobiDB-lite"/>
    </source>
</evidence>
<organism evidence="12 13">
    <name type="scientific">Coleophoma cylindrospora</name>
    <dbReference type="NCBI Taxonomy" id="1849047"/>
    <lineage>
        <taxon>Eukaryota</taxon>
        <taxon>Fungi</taxon>
        <taxon>Dikarya</taxon>
        <taxon>Ascomycota</taxon>
        <taxon>Pezizomycotina</taxon>
        <taxon>Leotiomycetes</taxon>
        <taxon>Helotiales</taxon>
        <taxon>Dermateaceae</taxon>
        <taxon>Coleophoma</taxon>
    </lineage>
</organism>
<sequence>MSSGEMSTNISADSRMSASTQKLPVMPSSDIQDLICIGFGPASIAIGVALTDAQLLSPNVTFLERQPKFSWHSGMQLPGAKMQISFLKDMATPRNPHSHFTFINYLFAKGRLNNFINLSTFLPSRAEYEDYLRWVARYFEHRGVVRYGQEVVAVEPQKSSSGKVSHFNVTSRHVATGEVTTRSSKRVVVAVGGKARLPPQFPESHPQIVHSSQYSSRVHRTLPDSQRPYHIAVVGNGQSGAEIFNDLPSRFPNAKVTMIIKGAHLRPSDDSPFVNEVFDPDRVDGTFAQDPEVRAQAITLDKATNYGVVRLELLEHLYDTLYSQKVKNPDPSSWSLNIIPQRQVVSTANVDGKLLLKMKKVEGGKVVNGDDSELAVDAVFVATGYLRNAHEDILKQTRDLLPEAQREGTKFTVSRDYKVLYDESKIQEGAGVWLQGCNEKTHGLSDSLLSILAVRGGELVESMFGKELASTGVERVRAMI</sequence>
<comment type="caution">
    <text evidence="12">The sequence shown here is derived from an EMBL/GenBank/DDBJ whole genome shotgun (WGS) entry which is preliminary data.</text>
</comment>
<evidence type="ECO:0000313" key="13">
    <source>
        <dbReference type="Proteomes" id="UP000256645"/>
    </source>
</evidence>
<accession>A0A3D8SF81</accession>
<keyword evidence="6" id="KW-0274">FAD</keyword>
<dbReference type="Pfam" id="PF13434">
    <property type="entry name" value="Lys_Orn_oxgnase"/>
    <property type="match status" value="1"/>
</dbReference>
<dbReference type="Proteomes" id="UP000256645">
    <property type="component" value="Unassembled WGS sequence"/>
</dbReference>
<evidence type="ECO:0000256" key="10">
    <source>
        <dbReference type="ARBA" id="ARBA00049248"/>
    </source>
</evidence>
<dbReference type="PRINTS" id="PR00368">
    <property type="entry name" value="FADPNR"/>
</dbReference>
<evidence type="ECO:0000256" key="3">
    <source>
        <dbReference type="ARBA" id="ARBA00007588"/>
    </source>
</evidence>
<reference evidence="12 13" key="1">
    <citation type="journal article" date="2018" name="IMA Fungus">
        <title>IMA Genome-F 9: Draft genome sequence of Annulohypoxylon stygium, Aspergillus mulundensis, Berkeleyomyces basicola (syn. Thielaviopsis basicola), Ceratocystis smalleyi, two Cercospora beticola strains, Coleophoma cylindrospora, Fusarium fracticaudum, Phialophora cf. hyalina, and Morchella septimelata.</title>
        <authorList>
            <person name="Wingfield B.D."/>
            <person name="Bills G.F."/>
            <person name="Dong Y."/>
            <person name="Huang W."/>
            <person name="Nel W.J."/>
            <person name="Swalarsk-Parry B.S."/>
            <person name="Vaghefi N."/>
            <person name="Wilken P.M."/>
            <person name="An Z."/>
            <person name="de Beer Z.W."/>
            <person name="De Vos L."/>
            <person name="Chen L."/>
            <person name="Duong T.A."/>
            <person name="Gao Y."/>
            <person name="Hammerbacher A."/>
            <person name="Kikkert J.R."/>
            <person name="Li Y."/>
            <person name="Li H."/>
            <person name="Li K."/>
            <person name="Li Q."/>
            <person name="Liu X."/>
            <person name="Ma X."/>
            <person name="Naidoo K."/>
            <person name="Pethybridge S.J."/>
            <person name="Sun J."/>
            <person name="Steenkamp E.T."/>
            <person name="van der Nest M.A."/>
            <person name="van Wyk S."/>
            <person name="Wingfield M.J."/>
            <person name="Xiong C."/>
            <person name="Yue Q."/>
            <person name="Zhang X."/>
        </authorList>
    </citation>
    <scope>NUCLEOTIDE SEQUENCE [LARGE SCALE GENOMIC DNA]</scope>
    <source>
        <strain evidence="12 13">BP6252</strain>
    </source>
</reference>
<proteinExistence type="inferred from homology"/>
<dbReference type="SUPFAM" id="SSF51905">
    <property type="entry name" value="FAD/NAD(P)-binding domain"/>
    <property type="match status" value="1"/>
</dbReference>
<dbReference type="AlphaFoldDB" id="A0A3D8SF81"/>
<feature type="region of interest" description="Disordered" evidence="11">
    <location>
        <begin position="1"/>
        <end position="22"/>
    </location>
</feature>
<evidence type="ECO:0000256" key="8">
    <source>
        <dbReference type="ARBA" id="ARBA00023002"/>
    </source>
</evidence>
<dbReference type="EC" id="1.14.13.196" evidence="4"/>
<protein>
    <recommendedName>
        <fullName evidence="4">L-ornithine N(5)-monooxygenase [NAD(P)H]</fullName>
        <ecNumber evidence="4">1.14.13.196</ecNumber>
    </recommendedName>
</protein>
<dbReference type="EMBL" id="PDLM01000002">
    <property type="protein sequence ID" value="RDW84851.1"/>
    <property type="molecule type" value="Genomic_DNA"/>
</dbReference>
<comment type="pathway">
    <text evidence="2">Siderophore biosynthesis.</text>
</comment>
<comment type="similarity">
    <text evidence="3">Belongs to the lysine N(6)-hydroxylase/L-ornithine N(5)-oxygenase family.</text>
</comment>
<evidence type="ECO:0000256" key="1">
    <source>
        <dbReference type="ARBA" id="ARBA00001974"/>
    </source>
</evidence>
<dbReference type="GO" id="GO:0016491">
    <property type="term" value="F:oxidoreductase activity"/>
    <property type="evidence" value="ECO:0007669"/>
    <property type="project" value="UniProtKB-KW"/>
</dbReference>
<dbReference type="PANTHER" id="PTHR42802:SF1">
    <property type="entry name" value="L-ORNITHINE N(5)-MONOOXYGENASE"/>
    <property type="match status" value="1"/>
</dbReference>
<evidence type="ECO:0000256" key="9">
    <source>
        <dbReference type="ARBA" id="ARBA00047598"/>
    </source>
</evidence>
<dbReference type="GO" id="GO:0006879">
    <property type="term" value="P:intracellular iron ion homeostasis"/>
    <property type="evidence" value="ECO:0007669"/>
    <property type="project" value="TreeGrafter"/>
</dbReference>
<keyword evidence="5" id="KW-0285">Flavoprotein</keyword>
<evidence type="ECO:0000313" key="12">
    <source>
        <dbReference type="EMBL" id="RDW84851.1"/>
    </source>
</evidence>
<keyword evidence="13" id="KW-1185">Reference proteome</keyword>
<evidence type="ECO:0000256" key="4">
    <source>
        <dbReference type="ARBA" id="ARBA00012881"/>
    </source>
</evidence>
<dbReference type="STRING" id="1849047.A0A3D8SF81"/>
<keyword evidence="8" id="KW-0560">Oxidoreductase</keyword>
<gene>
    <name evidence="12" type="ORF">BP6252_02441</name>
</gene>
<comment type="cofactor">
    <cofactor evidence="1">
        <name>FAD</name>
        <dbReference type="ChEBI" id="CHEBI:57692"/>
    </cofactor>
</comment>